<feature type="domain" description="Endoribonuclease YicC-like C-terminal" evidence="8">
    <location>
        <begin position="173"/>
        <end position="291"/>
    </location>
</feature>
<dbReference type="GO" id="GO:0004521">
    <property type="term" value="F:RNA endonuclease activity"/>
    <property type="evidence" value="ECO:0007669"/>
    <property type="project" value="InterPro"/>
</dbReference>
<protein>
    <submittedName>
        <fullName evidence="9">TIGR00255 family protein</fullName>
    </submittedName>
</protein>
<dbReference type="AlphaFoldDB" id="A0A1T4JZS0"/>
<dbReference type="InterPro" id="IPR005229">
    <property type="entry name" value="YicC/YloC-like"/>
</dbReference>
<gene>
    <name evidence="9" type="ORF">SAMN02745973_00237</name>
</gene>
<dbReference type="GO" id="GO:0016787">
    <property type="term" value="F:hydrolase activity"/>
    <property type="evidence" value="ECO:0007669"/>
    <property type="project" value="UniProtKB-KW"/>
</dbReference>
<keyword evidence="4" id="KW-0378">Hydrolase</keyword>
<feature type="domain" description="Endoribonuclease YicC-like N-terminal" evidence="7">
    <location>
        <begin position="1"/>
        <end position="157"/>
    </location>
</feature>
<dbReference type="Pfam" id="PF08340">
    <property type="entry name" value="YicC-like_C"/>
    <property type="match status" value="1"/>
</dbReference>
<evidence type="ECO:0000256" key="1">
    <source>
        <dbReference type="ARBA" id="ARBA00001968"/>
    </source>
</evidence>
<evidence type="ECO:0000259" key="7">
    <source>
        <dbReference type="Pfam" id="PF03755"/>
    </source>
</evidence>
<proteinExistence type="inferred from homology"/>
<keyword evidence="10" id="KW-1185">Reference proteome</keyword>
<evidence type="ECO:0000313" key="9">
    <source>
        <dbReference type="EMBL" id="SJZ35567.1"/>
    </source>
</evidence>
<reference evidence="9 10" key="1">
    <citation type="submission" date="2017-02" db="EMBL/GenBank/DDBJ databases">
        <authorList>
            <person name="Peterson S.W."/>
        </authorList>
    </citation>
    <scope>NUCLEOTIDE SEQUENCE [LARGE SCALE GENOMIC DNA]</scope>
    <source>
        <strain evidence="9 10">DSM 15102</strain>
    </source>
</reference>
<dbReference type="EMBL" id="FUWV01000001">
    <property type="protein sequence ID" value="SJZ35567.1"/>
    <property type="molecule type" value="Genomic_DNA"/>
</dbReference>
<comment type="cofactor">
    <cofactor evidence="1">
        <name>a divalent metal cation</name>
        <dbReference type="ChEBI" id="CHEBI:60240"/>
    </cofactor>
</comment>
<dbReference type="OrthoDB" id="9771229at2"/>
<sequence length="291" mass="34345">MKSMTGFGRGKFKNDKYECLIEIKTINHRYKDFFIYGPRYLNSIENRIKELVSTYIARGRIEIFIQVEMLSQKEKDIKLDSVLAKEYYRILKKLKGIIPSIQEDINLSLIAQFPEIIKVQEIDYNVEELWGCLKLALQQALIELNSTREKEAENLKKDLSIRCDKIEEKVKLIEQLAPEIEKEYKKRLTQKIIEYTQSIEIDHQRIMTEVAIFADKSNITEEIIRLFSHIQQFKNTLNQESIGRKLDFIIQEMNREINTIGSKANCYVISSEVVEIKSELEKIREQIQNIE</sequence>
<dbReference type="PANTHER" id="PTHR30636:SF3">
    <property type="entry name" value="UPF0701 PROTEIN YICC"/>
    <property type="match status" value="1"/>
</dbReference>
<keyword evidence="6" id="KW-0175">Coiled coil</keyword>
<keyword evidence="3" id="KW-0255">Endonuclease</keyword>
<evidence type="ECO:0000256" key="4">
    <source>
        <dbReference type="ARBA" id="ARBA00022801"/>
    </source>
</evidence>
<evidence type="ECO:0000259" key="8">
    <source>
        <dbReference type="Pfam" id="PF08340"/>
    </source>
</evidence>
<evidence type="ECO:0000256" key="2">
    <source>
        <dbReference type="ARBA" id="ARBA00022722"/>
    </source>
</evidence>
<evidence type="ECO:0000256" key="5">
    <source>
        <dbReference type="ARBA" id="ARBA00035648"/>
    </source>
</evidence>
<feature type="coiled-coil region" evidence="6">
    <location>
        <begin position="149"/>
        <end position="183"/>
    </location>
</feature>
<evidence type="ECO:0000313" key="10">
    <source>
        <dbReference type="Proteomes" id="UP000196365"/>
    </source>
</evidence>
<evidence type="ECO:0000256" key="6">
    <source>
        <dbReference type="SAM" id="Coils"/>
    </source>
</evidence>
<organism evidence="9 10">
    <name type="scientific">Garciella nitratireducens DSM 15102</name>
    <dbReference type="NCBI Taxonomy" id="1121911"/>
    <lineage>
        <taxon>Bacteria</taxon>
        <taxon>Bacillati</taxon>
        <taxon>Bacillota</taxon>
        <taxon>Clostridia</taxon>
        <taxon>Eubacteriales</taxon>
        <taxon>Eubacteriaceae</taxon>
        <taxon>Garciella</taxon>
    </lineage>
</organism>
<evidence type="ECO:0000256" key="3">
    <source>
        <dbReference type="ARBA" id="ARBA00022759"/>
    </source>
</evidence>
<dbReference type="RefSeq" id="WP_087677680.1">
    <property type="nucleotide sequence ID" value="NZ_FUWV01000001.1"/>
</dbReference>
<name>A0A1T4JZS0_9FIRM</name>
<dbReference type="Pfam" id="PF03755">
    <property type="entry name" value="YicC-like_N"/>
    <property type="match status" value="1"/>
</dbReference>
<dbReference type="NCBIfam" id="TIGR00255">
    <property type="entry name" value="YicC/YloC family endoribonuclease"/>
    <property type="match status" value="1"/>
</dbReference>
<comment type="similarity">
    <text evidence="5">Belongs to the YicC/YloC family.</text>
</comment>
<dbReference type="PANTHER" id="PTHR30636">
    <property type="entry name" value="UPF0701 PROTEIN YICC"/>
    <property type="match status" value="1"/>
</dbReference>
<dbReference type="InterPro" id="IPR013527">
    <property type="entry name" value="YicC-like_N"/>
</dbReference>
<dbReference type="InterPro" id="IPR013551">
    <property type="entry name" value="YicC-like_C"/>
</dbReference>
<dbReference type="Proteomes" id="UP000196365">
    <property type="component" value="Unassembled WGS sequence"/>
</dbReference>
<accession>A0A1T4JZS0</accession>
<keyword evidence="2" id="KW-0540">Nuclease</keyword>